<comment type="caution">
    <text evidence="4">The sequence shown here is derived from an EMBL/GenBank/DDBJ whole genome shotgun (WGS) entry which is preliminary data.</text>
</comment>
<dbReference type="Pfam" id="PF13191">
    <property type="entry name" value="AAA_16"/>
    <property type="match status" value="1"/>
</dbReference>
<name>A0ABW4SVG9_9ACTN</name>
<dbReference type="SUPFAM" id="SSF52540">
    <property type="entry name" value="P-loop containing nucleoside triphosphate hydrolases"/>
    <property type="match status" value="1"/>
</dbReference>
<evidence type="ECO:0000256" key="2">
    <source>
        <dbReference type="ARBA" id="ARBA00022840"/>
    </source>
</evidence>
<feature type="domain" description="HTH luxR-type" evidence="3">
    <location>
        <begin position="814"/>
        <end position="877"/>
    </location>
</feature>
<evidence type="ECO:0000259" key="3">
    <source>
        <dbReference type="PROSITE" id="PS50043"/>
    </source>
</evidence>
<dbReference type="PANTHER" id="PTHR16305">
    <property type="entry name" value="TESTICULAR SOLUBLE ADENYLYL CYCLASE"/>
    <property type="match status" value="1"/>
</dbReference>
<dbReference type="PROSITE" id="PS50043">
    <property type="entry name" value="HTH_LUXR_2"/>
    <property type="match status" value="1"/>
</dbReference>
<reference evidence="5" key="1">
    <citation type="journal article" date="2019" name="Int. J. Syst. Evol. Microbiol.">
        <title>The Global Catalogue of Microorganisms (GCM) 10K type strain sequencing project: providing services to taxonomists for standard genome sequencing and annotation.</title>
        <authorList>
            <consortium name="The Broad Institute Genomics Platform"/>
            <consortium name="The Broad Institute Genome Sequencing Center for Infectious Disease"/>
            <person name="Wu L."/>
            <person name="Ma J."/>
        </authorList>
    </citation>
    <scope>NUCLEOTIDE SEQUENCE [LARGE SCALE GENOMIC DNA]</scope>
    <source>
        <strain evidence="5">ICMP 6774ER</strain>
    </source>
</reference>
<dbReference type="RefSeq" id="WP_379572415.1">
    <property type="nucleotide sequence ID" value="NZ_JBHUFV010000020.1"/>
</dbReference>
<dbReference type="Gene3D" id="1.10.10.10">
    <property type="entry name" value="Winged helix-like DNA-binding domain superfamily/Winged helix DNA-binding domain"/>
    <property type="match status" value="1"/>
</dbReference>
<dbReference type="InterPro" id="IPR016032">
    <property type="entry name" value="Sig_transdc_resp-reg_C-effctor"/>
</dbReference>
<dbReference type="SMART" id="SM00421">
    <property type="entry name" value="HTH_LUXR"/>
    <property type="match status" value="1"/>
</dbReference>
<gene>
    <name evidence="4" type="ORF">ACFSKW_12800</name>
</gene>
<dbReference type="InterPro" id="IPR000792">
    <property type="entry name" value="Tscrpt_reg_LuxR_C"/>
</dbReference>
<dbReference type="EMBL" id="JBHUFV010000020">
    <property type="protein sequence ID" value="MFD1932354.1"/>
    <property type="molecule type" value="Genomic_DNA"/>
</dbReference>
<dbReference type="InterPro" id="IPR036388">
    <property type="entry name" value="WH-like_DNA-bd_sf"/>
</dbReference>
<proteinExistence type="predicted"/>
<evidence type="ECO:0000313" key="4">
    <source>
        <dbReference type="EMBL" id="MFD1932354.1"/>
    </source>
</evidence>
<keyword evidence="2" id="KW-0067">ATP-binding</keyword>
<dbReference type="SUPFAM" id="SSF46894">
    <property type="entry name" value="C-terminal effector domain of the bipartite response regulators"/>
    <property type="match status" value="1"/>
</dbReference>
<dbReference type="PANTHER" id="PTHR16305:SF35">
    <property type="entry name" value="TRANSCRIPTIONAL ACTIVATOR DOMAIN"/>
    <property type="match status" value="1"/>
</dbReference>
<dbReference type="Proteomes" id="UP001597368">
    <property type="component" value="Unassembled WGS sequence"/>
</dbReference>
<evidence type="ECO:0000313" key="5">
    <source>
        <dbReference type="Proteomes" id="UP001597368"/>
    </source>
</evidence>
<organism evidence="4 5">
    <name type="scientific">Nonomuraea mangrovi</name>
    <dbReference type="NCBI Taxonomy" id="2316207"/>
    <lineage>
        <taxon>Bacteria</taxon>
        <taxon>Bacillati</taxon>
        <taxon>Actinomycetota</taxon>
        <taxon>Actinomycetes</taxon>
        <taxon>Streptosporangiales</taxon>
        <taxon>Streptosporangiaceae</taxon>
        <taxon>Nonomuraea</taxon>
    </lineage>
</organism>
<dbReference type="CDD" id="cd06170">
    <property type="entry name" value="LuxR_C_like"/>
    <property type="match status" value="1"/>
</dbReference>
<accession>A0ABW4SVG9</accession>
<dbReference type="InterPro" id="IPR041664">
    <property type="entry name" value="AAA_16"/>
</dbReference>
<keyword evidence="1" id="KW-0547">Nucleotide-binding</keyword>
<keyword evidence="5" id="KW-1185">Reference proteome</keyword>
<dbReference type="PRINTS" id="PR00038">
    <property type="entry name" value="HTHLUXR"/>
</dbReference>
<protein>
    <submittedName>
        <fullName evidence="4">AAA family ATPase</fullName>
    </submittedName>
</protein>
<dbReference type="InterPro" id="IPR027417">
    <property type="entry name" value="P-loop_NTPase"/>
</dbReference>
<evidence type="ECO:0000256" key="1">
    <source>
        <dbReference type="ARBA" id="ARBA00022741"/>
    </source>
</evidence>
<dbReference type="Pfam" id="PF00196">
    <property type="entry name" value="GerE"/>
    <property type="match status" value="1"/>
</dbReference>
<sequence>MLHGREGELRAVDGLLGQARTGASGVLLIRGEPGIGKSSLLEHAEAAAEGFIVLRGAGVESEAELPYAGLHLLLLPVLHLVDELPAVQATALRAALGMVQGPGEDRFLVGVAALSLLAEAAGAGPLLCLVDDMQWLDKASADALLFAARRLRAEGVAMVLAGREEFAPAGLPELPLSGLAGAAAAALLDERVPGLSAQVRERVLAEAGGNPLGLIELPATADHTPFPLGPLPLTRRLQDAFSDKGAGLPEQARTLLLVASAEDTGELALILRAARAFGVHEDALEPCERAGLVRVEGTRLVFGHPLARSAVYQAAGFARRCAVHRALAEVGDQERRVWHLAAAATEPDERLAADLESSAEGFRARTGHAAAAAALERAAALTPDEADSTRRLAAAAEAAIDSGQFDRGRQLAERAATRSTDPLLTARMAMIRADVDFERGALEAACATLMTASQAVAATDPAPARTMLLLVIRNSWYAGDPAQAEEAAARLDRLPRLEDPRRPASAMARGMSALLAGRPARAMPLLREVVEGGRQVRHDLHGLRNNAAQVALLVGDHEAALDIARTLAEECAARGMIGWLPHVNLVQAAAELHLGRHLDAAATAAAGEAIAGQTGQSHLEAQLCGVRAWLSAAAGRERECREMAARAGGRPYGAAWAQWALGLLDLGLGRYDQALDRLDQVVTHQAAAVADLVEAAVRLGTPERAARSLAWLEEWTAAAGRAWAVALIERCHALLSNDEERFARAVAADERPFDRARTQLLYGEWLRRERRKHDARTPLREAADAFDRLGAGPWAERARGELRATGETLTRDPGVELLGRLTSQELQVVRLAAKGATNKEIAAQLFLSPRTVGHHLYKAYPKLGVTTRTELAALTLS</sequence>